<reference evidence="5" key="2">
    <citation type="submission" date="2022-10" db="EMBL/GenBank/DDBJ databases">
        <authorList>
            <consortium name="ENA_rothamsted_submissions"/>
            <consortium name="culmorum"/>
            <person name="King R."/>
        </authorList>
    </citation>
    <scope>NUCLEOTIDE SEQUENCE</scope>
</reference>
<dbReference type="GO" id="GO:0005549">
    <property type="term" value="F:odorant binding"/>
    <property type="evidence" value="ECO:0007669"/>
    <property type="project" value="InterPro"/>
</dbReference>
<dbReference type="PANTHER" id="PTHR21066">
    <property type="entry name" value="ODORANT-BINDING PROTEIN 59A-RELATED"/>
    <property type="match status" value="1"/>
</dbReference>
<comment type="similarity">
    <text evidence="2">Belongs to the PBP/GOBP family.</text>
</comment>
<evidence type="ECO:0000313" key="6">
    <source>
        <dbReference type="Proteomes" id="UP001153714"/>
    </source>
</evidence>
<dbReference type="OrthoDB" id="7378492at2759"/>
<feature type="chain" id="PRO_5040329451" evidence="4">
    <location>
        <begin position="19"/>
        <end position="591"/>
    </location>
</feature>
<dbReference type="InterPro" id="IPR036728">
    <property type="entry name" value="PBP_GOBP_sf"/>
</dbReference>
<organism evidence="5 6">
    <name type="scientific">Diatraea saccharalis</name>
    <name type="common">sugarcane borer</name>
    <dbReference type="NCBI Taxonomy" id="40085"/>
    <lineage>
        <taxon>Eukaryota</taxon>
        <taxon>Metazoa</taxon>
        <taxon>Ecdysozoa</taxon>
        <taxon>Arthropoda</taxon>
        <taxon>Hexapoda</taxon>
        <taxon>Insecta</taxon>
        <taxon>Pterygota</taxon>
        <taxon>Neoptera</taxon>
        <taxon>Endopterygota</taxon>
        <taxon>Lepidoptera</taxon>
        <taxon>Glossata</taxon>
        <taxon>Ditrysia</taxon>
        <taxon>Pyraloidea</taxon>
        <taxon>Crambidae</taxon>
        <taxon>Crambinae</taxon>
        <taxon>Diatraea</taxon>
    </lineage>
</organism>
<keyword evidence="3" id="KW-0964">Secreted</keyword>
<dbReference type="InterPro" id="IPR052295">
    <property type="entry name" value="Odorant-binding_protein"/>
</dbReference>
<accession>A0A9P0G297</accession>
<feature type="signal peptide" evidence="4">
    <location>
        <begin position="1"/>
        <end position="18"/>
    </location>
</feature>
<evidence type="ECO:0000256" key="1">
    <source>
        <dbReference type="ARBA" id="ARBA00004613"/>
    </source>
</evidence>
<name>A0A9P0G297_9NEOP</name>
<evidence type="ECO:0000313" key="5">
    <source>
        <dbReference type="EMBL" id="CAH0752956.1"/>
    </source>
</evidence>
<gene>
    <name evidence="5" type="ORF">DIATSA_LOCUS5766</name>
</gene>
<dbReference type="EMBL" id="OU893349">
    <property type="protein sequence ID" value="CAH0752956.1"/>
    <property type="molecule type" value="Genomic_DNA"/>
</dbReference>
<dbReference type="PANTHER" id="PTHR21066:SF9">
    <property type="entry name" value="ODORANT-BINDING PROTEIN 59A"/>
    <property type="match status" value="1"/>
</dbReference>
<keyword evidence="4" id="KW-0732">Signal</keyword>
<dbReference type="Gene3D" id="1.10.238.270">
    <property type="match status" value="1"/>
</dbReference>
<dbReference type="GO" id="GO:0005576">
    <property type="term" value="C:extracellular region"/>
    <property type="evidence" value="ECO:0007669"/>
    <property type="project" value="UniProtKB-SubCell"/>
</dbReference>
<dbReference type="SUPFAM" id="SSF47565">
    <property type="entry name" value="Insect pheromone/odorant-binding proteins"/>
    <property type="match status" value="1"/>
</dbReference>
<keyword evidence="6" id="KW-1185">Reference proteome</keyword>
<proteinExistence type="inferred from homology"/>
<evidence type="ECO:0000256" key="4">
    <source>
        <dbReference type="SAM" id="SignalP"/>
    </source>
</evidence>
<dbReference type="AlphaFoldDB" id="A0A9P0G297"/>
<protein>
    <submittedName>
        <fullName evidence="5">Uncharacterized protein</fullName>
    </submittedName>
</protein>
<evidence type="ECO:0000256" key="3">
    <source>
        <dbReference type="ARBA" id="ARBA00022525"/>
    </source>
</evidence>
<comment type="subcellular location">
    <subcellularLocation>
        <location evidence="1">Secreted</location>
    </subcellularLocation>
</comment>
<sequence>MWLLRVILFLEVIFFVKAEFGTPYLKTSGVNCPVNSTSEVDACNPVSTTAGMNYMFTQSRYKDLEKNLAKEHRPAWFMRQYFDRKCCDVPRLINYTVLSECGFSTFLRYYENEPNTTETQKYYMVTSKPKTIKENMPKVMPIGGENFEDPLECCDMESFIASSWRSKCGFQLKWDGVKRFKVEDQDMVPTTLASETTTSIPINKDIRVVPLSCDKETCVFQKLKVISESGTVDMDAFTKVLDNFTTLHPSWRKAKARVITQCLTRKNNEYSAGCEINEVLGCTLDVFSENCPHKSKNDFCRHSKRNNTVCQISASKYRPKNRRSVCGLPHFVDTDILTECGVTSISQIEYVPENPVKNTINEWKNDNTCQDSSQSTLCMMREMEILNKYGFMDYFKLNDRIRSFTANDSEWTPIGRLLMNVLTALPLYEHYCSSPKRFMNVIDAMIMTCPISRRKNTPPCNKLFDDVIKTPKTNVTKEQLDDILREFHRTFSTTLAPPRVTRDMRSFRRTKHIFDYGILQSKNAPKDVLLDVKSSTRIPVILLPVYMRMNDTAHSLRHEDEVLQSPQFLLNAKLNFTHNKWERVLKRNKKH</sequence>
<reference evidence="5" key="1">
    <citation type="submission" date="2021-12" db="EMBL/GenBank/DDBJ databases">
        <authorList>
            <person name="King R."/>
        </authorList>
    </citation>
    <scope>NUCLEOTIDE SEQUENCE</scope>
</reference>
<evidence type="ECO:0000256" key="2">
    <source>
        <dbReference type="ARBA" id="ARBA00008098"/>
    </source>
</evidence>
<dbReference type="Proteomes" id="UP001153714">
    <property type="component" value="Chromosome 18"/>
</dbReference>